<dbReference type="PANTHER" id="PTHR23131">
    <property type="entry name" value="ENDORIBONUCLEASE LACTB2"/>
    <property type="match status" value="1"/>
</dbReference>
<evidence type="ECO:0000259" key="6">
    <source>
        <dbReference type="SMART" id="SM00849"/>
    </source>
</evidence>
<dbReference type="AlphaFoldDB" id="A0A2R5LDT8"/>
<dbReference type="InterPro" id="IPR041516">
    <property type="entry name" value="LACTB2_WH"/>
</dbReference>
<dbReference type="SMART" id="SM00849">
    <property type="entry name" value="Lactamase_B"/>
    <property type="match status" value="1"/>
</dbReference>
<accession>A0A2R5LDT8</accession>
<dbReference type="EMBL" id="GGLE01003502">
    <property type="protein sequence ID" value="MBY07628.1"/>
    <property type="molecule type" value="Transcribed_RNA"/>
</dbReference>
<dbReference type="InterPro" id="IPR001279">
    <property type="entry name" value="Metallo-B-lactamas"/>
</dbReference>
<evidence type="ECO:0000256" key="2">
    <source>
        <dbReference type="ARBA" id="ARBA00022723"/>
    </source>
</evidence>
<dbReference type="Gene3D" id="1.10.10.10">
    <property type="entry name" value="Winged helix-like DNA-binding domain superfamily/Winged helix DNA-binding domain"/>
    <property type="match status" value="1"/>
</dbReference>
<keyword evidence="2" id="KW-0479">Metal-binding</keyword>
<dbReference type="GeneID" id="135377231"/>
<dbReference type="Gene3D" id="3.60.15.10">
    <property type="entry name" value="Ribonuclease Z/Hydroxyacylglutathione hydrolase-like"/>
    <property type="match status" value="1"/>
</dbReference>
<sequence length="275" mass="30493">MATFIPKVTQLSARVIRVLGCNPGPMTLQGTNTYLIGTGSGRILLDTGNPNVKEYIETLQGVLTEHDLRLEQILVSHWHADHVGGVSDILSDIAPGCVVQKLPFHHDESSFSYLQDGDEICTEGATLRAIAAPGHTVDHMILYLDQENAIFSGDCILGEGTAVFEDLHSYMASLDKILRLKPSIIYPGHGPVITEPEKKIREYVSHRLKREEQILRALKDASPNWMTPMQLVKAIYVDTPQHLHAAAARNVQHHLTKLVKDNAVVMQEGQLYKLP</sequence>
<evidence type="ECO:0000313" key="7">
    <source>
        <dbReference type="EMBL" id="MBY07628.1"/>
    </source>
</evidence>
<dbReference type="InterPro" id="IPR036388">
    <property type="entry name" value="WH-like_DNA-bd_sf"/>
</dbReference>
<dbReference type="GO" id="GO:0046872">
    <property type="term" value="F:metal ion binding"/>
    <property type="evidence" value="ECO:0007669"/>
    <property type="project" value="UniProtKB-KW"/>
</dbReference>
<feature type="domain" description="Metallo-beta-lactamase" evidence="6">
    <location>
        <begin position="30"/>
        <end position="189"/>
    </location>
</feature>
<evidence type="ECO:0000256" key="5">
    <source>
        <dbReference type="ARBA" id="ARBA00069358"/>
    </source>
</evidence>
<dbReference type="CDD" id="cd07722">
    <property type="entry name" value="LACTB2-like_MBL-fold"/>
    <property type="match status" value="1"/>
</dbReference>
<evidence type="ECO:0000256" key="3">
    <source>
        <dbReference type="ARBA" id="ARBA00022801"/>
    </source>
</evidence>
<dbReference type="RefSeq" id="XP_064465598.1">
    <property type="nucleotide sequence ID" value="XM_064609528.1"/>
</dbReference>
<dbReference type="GO" id="GO:0016787">
    <property type="term" value="F:hydrolase activity"/>
    <property type="evidence" value="ECO:0007669"/>
    <property type="project" value="UniProtKB-KW"/>
</dbReference>
<dbReference type="InterPro" id="IPR036866">
    <property type="entry name" value="RibonucZ/Hydroxyglut_hydro"/>
</dbReference>
<proteinExistence type="inferred from homology"/>
<dbReference type="PANTHER" id="PTHR23131:SF0">
    <property type="entry name" value="ENDORIBONUCLEASE LACTB2"/>
    <property type="match status" value="1"/>
</dbReference>
<organism evidence="7">
    <name type="scientific">Ornithodoros turicata</name>
    <dbReference type="NCBI Taxonomy" id="34597"/>
    <lineage>
        <taxon>Eukaryota</taxon>
        <taxon>Metazoa</taxon>
        <taxon>Ecdysozoa</taxon>
        <taxon>Arthropoda</taxon>
        <taxon>Chelicerata</taxon>
        <taxon>Arachnida</taxon>
        <taxon>Acari</taxon>
        <taxon>Parasitiformes</taxon>
        <taxon>Ixodida</taxon>
        <taxon>Ixodoidea</taxon>
        <taxon>Argasidae</taxon>
        <taxon>Ornithodorinae</taxon>
        <taxon>Ornithodoros</taxon>
    </lineage>
</organism>
<dbReference type="FunFam" id="1.10.10.10:FF:000328">
    <property type="entry name" value="Lactamase beta 2"/>
    <property type="match status" value="1"/>
</dbReference>
<protein>
    <recommendedName>
        <fullName evidence="5">Beta-lactamase-like protein 2 homolog</fullName>
    </recommendedName>
</protein>
<keyword evidence="4" id="KW-0862">Zinc</keyword>
<evidence type="ECO:0000256" key="4">
    <source>
        <dbReference type="ARBA" id="ARBA00022833"/>
    </source>
</evidence>
<dbReference type="SUPFAM" id="SSF56281">
    <property type="entry name" value="Metallo-hydrolase/oxidoreductase"/>
    <property type="match status" value="1"/>
</dbReference>
<dbReference type="InterPro" id="IPR047921">
    <property type="entry name" value="LACTB2-like_MBL-fold"/>
</dbReference>
<comment type="similarity">
    <text evidence="1">Belongs to the metallo-beta-lactamase superfamily. Glyoxalase II family.</text>
</comment>
<dbReference type="GO" id="GO:0003727">
    <property type="term" value="F:single-stranded RNA binding"/>
    <property type="evidence" value="ECO:0007669"/>
    <property type="project" value="TreeGrafter"/>
</dbReference>
<dbReference type="InterPro" id="IPR050662">
    <property type="entry name" value="Sec-metab_biosynth-thioest"/>
</dbReference>
<dbReference type="Pfam" id="PF00753">
    <property type="entry name" value="Lactamase_B"/>
    <property type="match status" value="1"/>
</dbReference>
<evidence type="ECO:0000256" key="1">
    <source>
        <dbReference type="ARBA" id="ARBA00006759"/>
    </source>
</evidence>
<dbReference type="KEGG" id="oti:135377231"/>
<dbReference type="GO" id="GO:0005759">
    <property type="term" value="C:mitochondrial matrix"/>
    <property type="evidence" value="ECO:0007669"/>
    <property type="project" value="TreeGrafter"/>
</dbReference>
<dbReference type="FunFam" id="3.60.15.10:FF:000017">
    <property type="entry name" value="Lactamase beta 2"/>
    <property type="match status" value="1"/>
</dbReference>
<dbReference type="Pfam" id="PF17778">
    <property type="entry name" value="WHD_BLACT"/>
    <property type="match status" value="1"/>
</dbReference>
<keyword evidence="3" id="KW-0378">Hydrolase</keyword>
<name>A0A2R5LDT8_9ACAR</name>
<reference evidence="7" key="1">
    <citation type="submission" date="2018-03" db="EMBL/GenBank/DDBJ databases">
        <title>The relapsing fever spirochete Borrelia turicatae persists in the highly oxidative environment of its soft-bodied tick vector.</title>
        <authorList>
            <person name="Bourret T.J."/>
            <person name="Boyle W.K."/>
            <person name="Valenzuela J.G."/>
            <person name="Oliveira F."/>
            <person name="Lopez J.E."/>
        </authorList>
    </citation>
    <scope>NUCLEOTIDE SEQUENCE</scope>
    <source>
        <strain evidence="7">Kansas strain/isolate</strain>
        <tissue evidence="7">Salivary glands</tissue>
    </source>
</reference>
<dbReference type="GO" id="GO:0031123">
    <property type="term" value="P:RNA 3'-end processing"/>
    <property type="evidence" value="ECO:0007669"/>
    <property type="project" value="UniProtKB-ARBA"/>
</dbReference>
<dbReference type="GO" id="GO:0004521">
    <property type="term" value="F:RNA endonuclease activity"/>
    <property type="evidence" value="ECO:0007669"/>
    <property type="project" value="TreeGrafter"/>
</dbReference>